<dbReference type="Pfam" id="PF13570">
    <property type="entry name" value="Beta-prop_ACSF4"/>
    <property type="match status" value="1"/>
</dbReference>
<dbReference type="Gene3D" id="3.30.300.30">
    <property type="match status" value="1"/>
</dbReference>
<dbReference type="GO" id="GO:0043041">
    <property type="term" value="P:amino acid activation for nonribosomal peptide biosynthetic process"/>
    <property type="evidence" value="ECO:0007669"/>
    <property type="project" value="TreeGrafter"/>
</dbReference>
<name>A0A182R1Q3_ANOFN</name>
<dbReference type="SUPFAM" id="SSF50998">
    <property type="entry name" value="Quinoprotein alcohol dehydrogenase-like"/>
    <property type="match status" value="1"/>
</dbReference>
<feature type="transmembrane region" description="Helical" evidence="1">
    <location>
        <begin position="21"/>
        <end position="43"/>
    </location>
</feature>
<dbReference type="PANTHER" id="PTHR44394:SF1">
    <property type="entry name" value="BETA-ALANINE-ACTIVATING ENZYME"/>
    <property type="match status" value="1"/>
</dbReference>
<proteinExistence type="predicted"/>
<keyword evidence="1" id="KW-1133">Transmembrane helix</keyword>
<evidence type="ECO:0000259" key="2">
    <source>
        <dbReference type="Pfam" id="PF00501"/>
    </source>
</evidence>
<reference evidence="4" key="1">
    <citation type="submission" date="2020-05" db="UniProtKB">
        <authorList>
            <consortium name="EnsemblMetazoa"/>
        </authorList>
    </citation>
    <scope>IDENTIFICATION</scope>
    <source>
        <strain evidence="4">FUMOZ</strain>
    </source>
</reference>
<dbReference type="InterPro" id="IPR042099">
    <property type="entry name" value="ANL_N_sf"/>
</dbReference>
<evidence type="ECO:0000313" key="4">
    <source>
        <dbReference type="EnsemblMetazoa" id="AFUN000092-PA"/>
    </source>
</evidence>
<dbReference type="InterPro" id="IPR018391">
    <property type="entry name" value="PQQ_b-propeller_rpt"/>
</dbReference>
<evidence type="ECO:0000256" key="1">
    <source>
        <dbReference type="SAM" id="Phobius"/>
    </source>
</evidence>
<accession>A0A182R1Q3</accession>
<protein>
    <submittedName>
        <fullName evidence="4">Uncharacterized protein</fullName>
    </submittedName>
</protein>
<dbReference type="InterPro" id="IPR000873">
    <property type="entry name" value="AMP-dep_synth/lig_dom"/>
</dbReference>
<dbReference type="STRING" id="62324.A0A182R1Q3"/>
<dbReference type="Pfam" id="PF00501">
    <property type="entry name" value="AMP-binding"/>
    <property type="match status" value="1"/>
</dbReference>
<dbReference type="InterPro" id="IPR045851">
    <property type="entry name" value="AMP-bd_C_sf"/>
</dbReference>
<sequence length="923" mass="103151">MKKVARVLKDQNIEGKIVGVQLFHCPALIAVIGGIILSGNSFYCVDSQTVDQLLLEYGACSAYFLEDTMSNWVCDGMKILLGLRILTLPLMFVLNLSVRVANYPELAFCVRTSGSTGRPKTVLVPNACIMPNVLSLSTRFQLCERDVIFVCSPPTFDPFVVDILMGLRAGATLLLVDNSIRLSAKQLLPLLFPGVTVMQMTPSMFTRWHTTDMMNIIFGPQTTLRILVLGGERFPILKRPSKCRVAVYNIYGITEVSCWSMIQKVSHENESDVPLGEPLDHSIMLQLRSLDDENLQAEKNLNGSTIGQLYIGSCSRICLILEKSNENYDTLSFERPVYRPTGDLVELTIEGNYYYRDRCKRTIKRFGCRVSLSELETEAQSHSAVQQCSSCFISEHNRLVLFFTSNSDDRSIQDMLWTEMRTKLRPEKLPDEIHRIERIPLSAHGKVCANGLKRIYENLKLTHADDQISAVDYFSAELTAMGIPYGQQYDTSSRNKKIKPNSSFIDRGGTSFAALRLHTALEEKFQTQLPQLITLLIDPMTPLEMAFKYVETNVSSKKVLEKLNIPNENQLTIVGHYNLNKCIDSRASIIFCPNFGNILTVGSHSGMLLTINVDTDAVVSCILLPDRIECTVSFFTNENNIVCGVVGCYNGFLYCFNPLDGSIVWQYDAGALIKCTPLILPQTNLIVFGSYSNDYNLHCIVGGQSSAILRWKLQIGSKPILSHPLSMGGKDDAGLILTATLDGTMAAVSIDTGHLVWQRSSPRNIPIFSTPTYLHEYKRIACSTVDGTFGIYDALGGIETSNYKFLGNVFASFEIIKHSHDRIDFIVGCYDRKVHCIEYLPLNGETLLPKWQIEVQSHIYATPCLVEHYLVVCSTSGWINLIDLSEDRNAKTECKFSAALKMKGLCANSDSDDKFCFDQNNAV</sequence>
<feature type="domain" description="Pyrrolo-quinoline quinone repeat" evidence="3">
    <location>
        <begin position="579"/>
        <end position="896"/>
    </location>
</feature>
<dbReference type="VEuPathDB" id="VectorBase:AFUN000092"/>
<dbReference type="InterPro" id="IPR002372">
    <property type="entry name" value="PQQ_rpt_dom"/>
</dbReference>
<dbReference type="InterPro" id="IPR015943">
    <property type="entry name" value="WD40/YVTN_repeat-like_dom_sf"/>
</dbReference>
<dbReference type="EnsemblMetazoa" id="AFUN000092-RA">
    <property type="protein sequence ID" value="AFUN000092-PA"/>
    <property type="gene ID" value="AFUN000092"/>
</dbReference>
<dbReference type="InterPro" id="IPR011047">
    <property type="entry name" value="Quinoprotein_ADH-like_sf"/>
</dbReference>
<dbReference type="Gene3D" id="2.130.10.10">
    <property type="entry name" value="YVTN repeat-like/Quinoprotein amine dehydrogenase"/>
    <property type="match status" value="1"/>
</dbReference>
<dbReference type="SMART" id="SM00564">
    <property type="entry name" value="PQQ"/>
    <property type="match status" value="2"/>
</dbReference>
<dbReference type="PANTHER" id="PTHR44394">
    <property type="entry name" value="BETA-ALANINE-ACTIVATING ENZYME"/>
    <property type="match status" value="1"/>
</dbReference>
<keyword evidence="1" id="KW-0812">Transmembrane</keyword>
<evidence type="ECO:0000259" key="3">
    <source>
        <dbReference type="Pfam" id="PF13570"/>
    </source>
</evidence>
<dbReference type="SUPFAM" id="SSF56801">
    <property type="entry name" value="Acetyl-CoA synthetase-like"/>
    <property type="match status" value="1"/>
</dbReference>
<dbReference type="AlphaFoldDB" id="A0A182R1Q3"/>
<dbReference type="Gene3D" id="3.40.50.12780">
    <property type="entry name" value="N-terminal domain of ligase-like"/>
    <property type="match status" value="1"/>
</dbReference>
<dbReference type="InterPro" id="IPR052091">
    <property type="entry name" value="Beta-ala_Activ/Resist"/>
</dbReference>
<organism evidence="4">
    <name type="scientific">Anopheles funestus</name>
    <name type="common">African malaria mosquito</name>
    <dbReference type="NCBI Taxonomy" id="62324"/>
    <lineage>
        <taxon>Eukaryota</taxon>
        <taxon>Metazoa</taxon>
        <taxon>Ecdysozoa</taxon>
        <taxon>Arthropoda</taxon>
        <taxon>Hexapoda</taxon>
        <taxon>Insecta</taxon>
        <taxon>Pterygota</taxon>
        <taxon>Neoptera</taxon>
        <taxon>Endopterygota</taxon>
        <taxon>Diptera</taxon>
        <taxon>Nematocera</taxon>
        <taxon>Culicoidea</taxon>
        <taxon>Culicidae</taxon>
        <taxon>Anophelinae</taxon>
        <taxon>Anopheles</taxon>
    </lineage>
</organism>
<dbReference type="VEuPathDB" id="VectorBase:AFUN2_008991"/>
<feature type="domain" description="AMP-dependent synthetase/ligase" evidence="2">
    <location>
        <begin position="106"/>
        <end position="313"/>
    </location>
</feature>
<keyword evidence="1" id="KW-0472">Membrane</keyword>